<dbReference type="EMBL" id="BMAO01015387">
    <property type="protein sequence ID" value="GFR01410.1"/>
    <property type="molecule type" value="Genomic_DNA"/>
</dbReference>
<feature type="non-terminal residue" evidence="1">
    <location>
        <position position="1"/>
    </location>
</feature>
<dbReference type="Proteomes" id="UP000887116">
    <property type="component" value="Unassembled WGS sequence"/>
</dbReference>
<dbReference type="AlphaFoldDB" id="A0A8X6IB04"/>
<keyword evidence="2" id="KW-1185">Reference proteome</keyword>
<gene>
    <name evidence="1" type="ORF">TNCT_718981</name>
</gene>
<sequence>MGLSPAGMFGIFKCIRLTKLGSRNSTESAKRDPNKRKFTGNMHTRCKAVQSVHKTLENSVSGKKIQLQVVDSSLIENDDGFDGYRMFDKNIMFTEISCSSKNCGGNITLTGKCVR</sequence>
<comment type="caution">
    <text evidence="1">The sequence shown here is derived from an EMBL/GenBank/DDBJ whole genome shotgun (WGS) entry which is preliminary data.</text>
</comment>
<accession>A0A8X6IB04</accession>
<protein>
    <submittedName>
        <fullName evidence="1">Uncharacterized protein</fullName>
    </submittedName>
</protein>
<evidence type="ECO:0000313" key="1">
    <source>
        <dbReference type="EMBL" id="GFR01410.1"/>
    </source>
</evidence>
<reference evidence="1" key="1">
    <citation type="submission" date="2020-07" db="EMBL/GenBank/DDBJ databases">
        <title>Multicomponent nature underlies the extraordinary mechanical properties of spider dragline silk.</title>
        <authorList>
            <person name="Kono N."/>
            <person name="Nakamura H."/>
            <person name="Mori M."/>
            <person name="Yoshida Y."/>
            <person name="Ohtoshi R."/>
            <person name="Malay A.D."/>
            <person name="Moran D.A.P."/>
            <person name="Tomita M."/>
            <person name="Numata K."/>
            <person name="Arakawa K."/>
        </authorList>
    </citation>
    <scope>NUCLEOTIDE SEQUENCE</scope>
</reference>
<name>A0A8X6IB04_TRICU</name>
<proteinExistence type="predicted"/>
<evidence type="ECO:0000313" key="2">
    <source>
        <dbReference type="Proteomes" id="UP000887116"/>
    </source>
</evidence>
<organism evidence="1 2">
    <name type="scientific">Trichonephila clavata</name>
    <name type="common">Joro spider</name>
    <name type="synonym">Nephila clavata</name>
    <dbReference type="NCBI Taxonomy" id="2740835"/>
    <lineage>
        <taxon>Eukaryota</taxon>
        <taxon>Metazoa</taxon>
        <taxon>Ecdysozoa</taxon>
        <taxon>Arthropoda</taxon>
        <taxon>Chelicerata</taxon>
        <taxon>Arachnida</taxon>
        <taxon>Araneae</taxon>
        <taxon>Araneomorphae</taxon>
        <taxon>Entelegynae</taxon>
        <taxon>Araneoidea</taxon>
        <taxon>Nephilidae</taxon>
        <taxon>Trichonephila</taxon>
    </lineage>
</organism>